<dbReference type="KEGG" id="csci:HDCHBGLK_01806"/>
<dbReference type="InterPro" id="IPR025699">
    <property type="entry name" value="ABC2_memb-like"/>
</dbReference>
<evidence type="ECO:0000313" key="2">
    <source>
        <dbReference type="Proteomes" id="UP000289664"/>
    </source>
</evidence>
<sequence>MKILTLIEKEIKLAGNYFWLSIMVLIGIPIFLNQQSGGQYSGIYTLMIALNFSIYFLFNNIFLNEDKYKGNLYMLALPFGKNRLVLAKYILAILMFIFAIICYKGMASVGVYLNIVFSQLNYSEMSIVFFVFSLIIGIFFPIYYKFSYAKIKVLLAAIMIFLPTWGLVILKYILDIEVVYQKIVISTRALISINILSIIVMLCSVSISIKCLNSKN</sequence>
<dbReference type="AlphaFoldDB" id="B0NIJ1"/>
<dbReference type="Proteomes" id="UP000289664">
    <property type="component" value="Chromosome"/>
</dbReference>
<dbReference type="STRING" id="411468.CLOSCI_03310"/>
<dbReference type="EMBL" id="CP036170">
    <property type="protein sequence ID" value="QBF74404.1"/>
    <property type="molecule type" value="Genomic_DNA"/>
</dbReference>
<name>B0NIJ1_CLOS5</name>
<accession>B0NIJ1</accession>
<reference evidence="1 2" key="1">
    <citation type="journal article" date="2019" name="Appl. Environ. Microbiol.">
        <title>Clostridium scindens ATCC 35704: integration of nutritional requirements, the complete genome sequence, and global transcriptional responses to bile acids.</title>
        <authorList>
            <person name="Devendran S."/>
            <person name="Shrestha R."/>
            <person name="Alves J.M.P."/>
            <person name="Wolf P.G."/>
            <person name="Ly L."/>
            <person name="Hernandez A.G."/>
            <person name="Mendez-Garcia C."/>
            <person name="Inboden A."/>
            <person name="Wiley J."/>
            <person name="Paul O."/>
            <person name="Allen A."/>
            <person name="Springer E."/>
            <person name="Wright C.L."/>
            <person name="Fields C.J."/>
            <person name="Daniel S.L."/>
            <person name="Ridlon J.M."/>
        </authorList>
    </citation>
    <scope>NUCLEOTIDE SEQUENCE [LARGE SCALE GENOMIC DNA]</scope>
    <source>
        <strain evidence="1 2">ATCC 35704</strain>
    </source>
</reference>
<proteinExistence type="predicted"/>
<gene>
    <name evidence="1" type="ORF">HDCHBGLK_01806</name>
</gene>
<dbReference type="OrthoDB" id="2061794at2"/>
<keyword evidence="2" id="KW-1185">Reference proteome</keyword>
<organism evidence="1 2">
    <name type="scientific">Clostridium scindens (strain ATCC 35704 / DSM 5676 / VPI 13733 / 19)</name>
    <dbReference type="NCBI Taxonomy" id="411468"/>
    <lineage>
        <taxon>Bacteria</taxon>
        <taxon>Bacillati</taxon>
        <taxon>Bacillota</taxon>
        <taxon>Clostridia</taxon>
        <taxon>Lachnospirales</taxon>
        <taxon>Lachnospiraceae</taxon>
    </lineage>
</organism>
<dbReference type="eggNOG" id="ENOG50303QB">
    <property type="taxonomic scope" value="Bacteria"/>
</dbReference>
<dbReference type="Pfam" id="PF13346">
    <property type="entry name" value="ABC2_membrane_5"/>
    <property type="match status" value="1"/>
</dbReference>
<evidence type="ECO:0000313" key="1">
    <source>
        <dbReference type="EMBL" id="QBF74404.1"/>
    </source>
</evidence>
<dbReference type="GeneID" id="62696016"/>
<dbReference type="HOGENOM" id="CLU_1260070_0_0_9"/>
<protein>
    <submittedName>
        <fullName evidence="1">Uncharacterized protein</fullName>
    </submittedName>
</protein>
<dbReference type="RefSeq" id="WP_004608010.1">
    <property type="nucleotide sequence ID" value="NZ_CP036170.1"/>
</dbReference>